<accession>A0AAV7T3C3</accession>
<protein>
    <submittedName>
        <fullName evidence="1">Uncharacterized protein</fullName>
    </submittedName>
</protein>
<proteinExistence type="predicted"/>
<gene>
    <name evidence="1" type="ORF">NDU88_002588</name>
</gene>
<reference evidence="1" key="1">
    <citation type="journal article" date="2022" name="bioRxiv">
        <title>Sequencing and chromosome-scale assembly of the giantPleurodeles waltlgenome.</title>
        <authorList>
            <person name="Brown T."/>
            <person name="Elewa A."/>
            <person name="Iarovenko S."/>
            <person name="Subramanian E."/>
            <person name="Araus A.J."/>
            <person name="Petzold A."/>
            <person name="Susuki M."/>
            <person name="Suzuki K.-i.T."/>
            <person name="Hayashi T."/>
            <person name="Toyoda A."/>
            <person name="Oliveira C."/>
            <person name="Osipova E."/>
            <person name="Leigh N.D."/>
            <person name="Simon A."/>
            <person name="Yun M.H."/>
        </authorList>
    </citation>
    <scope>NUCLEOTIDE SEQUENCE</scope>
    <source>
        <strain evidence="1">20211129_DDA</strain>
        <tissue evidence="1">Liver</tissue>
    </source>
</reference>
<sequence length="74" mass="8203">MRLGLRFVFLAAGLAAAPFFSLMLHEALDWAPGIGKFREQRALGFRIVQDGMHLTFGAVLGNGYGVPRDQQHFI</sequence>
<dbReference type="AlphaFoldDB" id="A0AAV7T3C3"/>
<dbReference type="Proteomes" id="UP001066276">
    <property type="component" value="Chromosome 4_1"/>
</dbReference>
<comment type="caution">
    <text evidence="1">The sequence shown here is derived from an EMBL/GenBank/DDBJ whole genome shotgun (WGS) entry which is preliminary data.</text>
</comment>
<dbReference type="EMBL" id="JANPWB010000007">
    <property type="protein sequence ID" value="KAJ1170715.1"/>
    <property type="molecule type" value="Genomic_DNA"/>
</dbReference>
<organism evidence="1 2">
    <name type="scientific">Pleurodeles waltl</name>
    <name type="common">Iberian ribbed newt</name>
    <dbReference type="NCBI Taxonomy" id="8319"/>
    <lineage>
        <taxon>Eukaryota</taxon>
        <taxon>Metazoa</taxon>
        <taxon>Chordata</taxon>
        <taxon>Craniata</taxon>
        <taxon>Vertebrata</taxon>
        <taxon>Euteleostomi</taxon>
        <taxon>Amphibia</taxon>
        <taxon>Batrachia</taxon>
        <taxon>Caudata</taxon>
        <taxon>Salamandroidea</taxon>
        <taxon>Salamandridae</taxon>
        <taxon>Pleurodelinae</taxon>
        <taxon>Pleurodeles</taxon>
    </lineage>
</organism>
<evidence type="ECO:0000313" key="2">
    <source>
        <dbReference type="Proteomes" id="UP001066276"/>
    </source>
</evidence>
<evidence type="ECO:0000313" key="1">
    <source>
        <dbReference type="EMBL" id="KAJ1170715.1"/>
    </source>
</evidence>
<name>A0AAV7T3C3_PLEWA</name>
<keyword evidence="2" id="KW-1185">Reference proteome</keyword>